<dbReference type="Pfam" id="PF05683">
    <property type="entry name" value="Fumerase_C"/>
    <property type="match status" value="1"/>
</dbReference>
<proteinExistence type="inferred from homology"/>
<dbReference type="EMBL" id="QZKI01000091">
    <property type="protein sequence ID" value="RJP68525.1"/>
    <property type="molecule type" value="Genomic_DNA"/>
</dbReference>
<evidence type="ECO:0000313" key="5">
    <source>
        <dbReference type="Proteomes" id="UP000285961"/>
    </source>
</evidence>
<comment type="similarity">
    <text evidence="1">Belongs to the class-I fumarase family.</text>
</comment>
<name>A0A419EVR7_9BACT</name>
<accession>A0A419EVR7</accession>
<comment type="caution">
    <text evidence="4">The sequence shown here is derived from an EMBL/GenBank/DDBJ whole genome shotgun (WGS) entry which is preliminary data.</text>
</comment>
<feature type="domain" description="Fe-S hydro-lyase tartrate dehydratase beta-type catalytic" evidence="3">
    <location>
        <begin position="5"/>
        <end position="179"/>
    </location>
</feature>
<evidence type="ECO:0000313" key="4">
    <source>
        <dbReference type="EMBL" id="RJP68525.1"/>
    </source>
</evidence>
<dbReference type="NCBIfam" id="TIGR00723">
    <property type="entry name" value="ttdB_fumA_fumB"/>
    <property type="match status" value="1"/>
</dbReference>
<dbReference type="Gene3D" id="3.20.130.10">
    <property type="entry name" value="Fe-S hydro-lyase, tartrate dehydratase beta-type, catalytic domain"/>
    <property type="match status" value="1"/>
</dbReference>
<dbReference type="PANTHER" id="PTHR43351">
    <property type="entry name" value="L(+)-TARTRATE DEHYDRATASE SUBUNIT BETA"/>
    <property type="match status" value="1"/>
</dbReference>
<evidence type="ECO:0000256" key="1">
    <source>
        <dbReference type="ARBA" id="ARBA00008876"/>
    </source>
</evidence>
<dbReference type="PANTHER" id="PTHR43351:SF2">
    <property type="entry name" value="L(+)-TARTRATE DEHYDRATASE SUBUNIT BETA-RELATED"/>
    <property type="match status" value="1"/>
</dbReference>
<dbReference type="InterPro" id="IPR036660">
    <property type="entry name" value="Fe-S_hydroAse_TtdB_cat_sf"/>
</dbReference>
<dbReference type="SUPFAM" id="SSF117457">
    <property type="entry name" value="FumA C-terminal domain-like"/>
    <property type="match status" value="1"/>
</dbReference>
<dbReference type="GO" id="GO:0016836">
    <property type="term" value="F:hydro-lyase activity"/>
    <property type="evidence" value="ECO:0007669"/>
    <property type="project" value="InterPro"/>
</dbReference>
<reference evidence="4 5" key="1">
    <citation type="journal article" date="2017" name="ISME J.">
        <title>Energy and carbon metabolisms in a deep terrestrial subsurface fluid microbial community.</title>
        <authorList>
            <person name="Momper L."/>
            <person name="Jungbluth S.P."/>
            <person name="Lee M.D."/>
            <person name="Amend J.P."/>
        </authorList>
    </citation>
    <scope>NUCLEOTIDE SEQUENCE [LARGE SCALE GENOMIC DNA]</scope>
    <source>
        <strain evidence="4">SURF_17</strain>
    </source>
</reference>
<protein>
    <submittedName>
        <fullName evidence="4">Fumarate hydrolyase</fullName>
    </submittedName>
</protein>
<evidence type="ECO:0000259" key="3">
    <source>
        <dbReference type="Pfam" id="PF05683"/>
    </source>
</evidence>
<sequence length="200" mass="22076">MADYDLNTPLSEADVRPLKIGDTVRLTGSIFTARDRAHKYLIEEARPETLDFDLNGGILYHCGPLVRQKDKGFELVVAGPTTSNRMNPYQAQVIERYGIRAIIGKGGMDDQTLRALEQCGCVYLSAVSGAAVVLARYVTKILNAYKLKEFGMPECFWELEVKGFPAIVTMDAHGGSIHRLVEEASARRLKELLSGQKAVS</sequence>
<keyword evidence="2 4" id="KW-0456">Lyase</keyword>
<dbReference type="InterPro" id="IPR004647">
    <property type="entry name" value="Fe-S_hydro-lyase_TtdB-typ_cat"/>
</dbReference>
<gene>
    <name evidence="4" type="ORF">C4532_12830</name>
</gene>
<dbReference type="AlphaFoldDB" id="A0A419EVR7"/>
<evidence type="ECO:0000256" key="2">
    <source>
        <dbReference type="ARBA" id="ARBA00023239"/>
    </source>
</evidence>
<dbReference type="Proteomes" id="UP000285961">
    <property type="component" value="Unassembled WGS sequence"/>
</dbReference>
<organism evidence="4 5">
    <name type="scientific">Candidatus Abyssobacteria bacterium SURF_17</name>
    <dbReference type="NCBI Taxonomy" id="2093361"/>
    <lineage>
        <taxon>Bacteria</taxon>
        <taxon>Pseudomonadati</taxon>
        <taxon>Candidatus Hydrogenedentota</taxon>
        <taxon>Candidatus Abyssobacteria</taxon>
    </lineage>
</organism>